<feature type="compositionally biased region" description="Basic and acidic residues" evidence="1">
    <location>
        <begin position="68"/>
        <end position="79"/>
    </location>
</feature>
<accession>A0AAV3ZAF2</accession>
<keyword evidence="3" id="KW-1185">Reference proteome</keyword>
<reference evidence="2 3" key="1">
    <citation type="journal article" date="2021" name="Elife">
        <title>Chloroplast acquisition without the gene transfer in kleptoplastic sea slugs, Plakobranchus ocellatus.</title>
        <authorList>
            <person name="Maeda T."/>
            <person name="Takahashi S."/>
            <person name="Yoshida T."/>
            <person name="Shimamura S."/>
            <person name="Takaki Y."/>
            <person name="Nagai Y."/>
            <person name="Toyoda A."/>
            <person name="Suzuki Y."/>
            <person name="Arimoto A."/>
            <person name="Ishii H."/>
            <person name="Satoh N."/>
            <person name="Nishiyama T."/>
            <person name="Hasebe M."/>
            <person name="Maruyama T."/>
            <person name="Minagawa J."/>
            <person name="Obokata J."/>
            <person name="Shigenobu S."/>
        </authorList>
    </citation>
    <scope>NUCLEOTIDE SEQUENCE [LARGE SCALE GENOMIC DNA]</scope>
</reference>
<sequence length="79" mass="9151">MRNADYSRICGRKFFSKIGMKVYSTKKKYLDNSKDQQQRSAQADKMPVNQGQVQNHSAEENQVSYPDEDIHVDIPKSLE</sequence>
<dbReference type="EMBL" id="BLXT01002143">
    <property type="protein sequence ID" value="GFN91506.1"/>
    <property type="molecule type" value="Genomic_DNA"/>
</dbReference>
<comment type="caution">
    <text evidence="2">The sequence shown here is derived from an EMBL/GenBank/DDBJ whole genome shotgun (WGS) entry which is preliminary data.</text>
</comment>
<feature type="region of interest" description="Disordered" evidence="1">
    <location>
        <begin position="28"/>
        <end position="79"/>
    </location>
</feature>
<keyword evidence="2" id="KW-0695">RNA-directed DNA polymerase</keyword>
<keyword evidence="2" id="KW-0808">Transferase</keyword>
<keyword evidence="2" id="KW-0548">Nucleotidyltransferase</keyword>
<evidence type="ECO:0000313" key="3">
    <source>
        <dbReference type="Proteomes" id="UP000735302"/>
    </source>
</evidence>
<feature type="compositionally biased region" description="Polar residues" evidence="1">
    <location>
        <begin position="49"/>
        <end position="64"/>
    </location>
</feature>
<protein>
    <submittedName>
        <fullName evidence="2">Reverse transcriptase</fullName>
    </submittedName>
</protein>
<proteinExistence type="predicted"/>
<evidence type="ECO:0000313" key="2">
    <source>
        <dbReference type="EMBL" id="GFN91506.1"/>
    </source>
</evidence>
<feature type="compositionally biased region" description="Basic and acidic residues" evidence="1">
    <location>
        <begin position="28"/>
        <end position="37"/>
    </location>
</feature>
<organism evidence="2 3">
    <name type="scientific">Plakobranchus ocellatus</name>
    <dbReference type="NCBI Taxonomy" id="259542"/>
    <lineage>
        <taxon>Eukaryota</taxon>
        <taxon>Metazoa</taxon>
        <taxon>Spiralia</taxon>
        <taxon>Lophotrochozoa</taxon>
        <taxon>Mollusca</taxon>
        <taxon>Gastropoda</taxon>
        <taxon>Heterobranchia</taxon>
        <taxon>Euthyneura</taxon>
        <taxon>Panpulmonata</taxon>
        <taxon>Sacoglossa</taxon>
        <taxon>Placobranchoidea</taxon>
        <taxon>Plakobranchidae</taxon>
        <taxon>Plakobranchus</taxon>
    </lineage>
</organism>
<dbReference type="AlphaFoldDB" id="A0AAV3ZAF2"/>
<name>A0AAV3ZAF2_9GAST</name>
<dbReference type="GO" id="GO:0003964">
    <property type="term" value="F:RNA-directed DNA polymerase activity"/>
    <property type="evidence" value="ECO:0007669"/>
    <property type="project" value="UniProtKB-KW"/>
</dbReference>
<dbReference type="Proteomes" id="UP000735302">
    <property type="component" value="Unassembled WGS sequence"/>
</dbReference>
<evidence type="ECO:0000256" key="1">
    <source>
        <dbReference type="SAM" id="MobiDB-lite"/>
    </source>
</evidence>
<gene>
    <name evidence="2" type="ORF">PoB_001801200</name>
</gene>